<dbReference type="AlphaFoldDB" id="A0A6J4VM23"/>
<accession>A0A6J4VM23</accession>
<proteinExistence type="predicted"/>
<evidence type="ECO:0000256" key="1">
    <source>
        <dbReference type="SAM" id="MobiDB-lite"/>
    </source>
</evidence>
<evidence type="ECO:0000313" key="2">
    <source>
        <dbReference type="EMBL" id="CAA9583054.1"/>
    </source>
</evidence>
<dbReference type="EMBL" id="CADCWJ010000794">
    <property type="protein sequence ID" value="CAA9583054.1"/>
    <property type="molecule type" value="Genomic_DNA"/>
</dbReference>
<gene>
    <name evidence="2" type="ORF">AVDCRST_MAG87-3606</name>
</gene>
<organism evidence="2">
    <name type="scientific">uncultured Thermomicrobiales bacterium</name>
    <dbReference type="NCBI Taxonomy" id="1645740"/>
    <lineage>
        <taxon>Bacteria</taxon>
        <taxon>Pseudomonadati</taxon>
        <taxon>Thermomicrobiota</taxon>
        <taxon>Thermomicrobia</taxon>
        <taxon>Thermomicrobiales</taxon>
        <taxon>environmental samples</taxon>
    </lineage>
</organism>
<protein>
    <submittedName>
        <fullName evidence="2">Uncharacterized protein</fullName>
    </submittedName>
</protein>
<feature type="region of interest" description="Disordered" evidence="1">
    <location>
        <begin position="1"/>
        <end position="24"/>
    </location>
</feature>
<feature type="non-terminal residue" evidence="2">
    <location>
        <position position="24"/>
    </location>
</feature>
<name>A0A6J4VM23_9BACT</name>
<reference evidence="2" key="1">
    <citation type="submission" date="2020-02" db="EMBL/GenBank/DDBJ databases">
        <authorList>
            <person name="Meier V. D."/>
        </authorList>
    </citation>
    <scope>NUCLEOTIDE SEQUENCE</scope>
    <source>
        <strain evidence="2">AVDCRST_MAG87</strain>
    </source>
</reference>
<sequence>DHQCGTPRCPKGAQPRGQAFERQA</sequence>
<feature type="non-terminal residue" evidence="2">
    <location>
        <position position="1"/>
    </location>
</feature>